<dbReference type="SUPFAM" id="SSF52540">
    <property type="entry name" value="P-loop containing nucleoside triphosphate hydrolases"/>
    <property type="match status" value="1"/>
</dbReference>
<comment type="function">
    <text evidence="1">Part of the ABC transporter FtsEX involved in cellular division. Important for assembly or stability of the septal ring.</text>
</comment>
<evidence type="ECO:0000313" key="13">
    <source>
        <dbReference type="Proteomes" id="UP000531216"/>
    </source>
</evidence>
<dbReference type="PROSITE" id="PS00211">
    <property type="entry name" value="ABC_TRANSPORTER_1"/>
    <property type="match status" value="1"/>
</dbReference>
<keyword evidence="10" id="KW-0472">Membrane</keyword>
<evidence type="ECO:0000256" key="9">
    <source>
        <dbReference type="ARBA" id="ARBA00022970"/>
    </source>
</evidence>
<dbReference type="RefSeq" id="WP_090963191.1">
    <property type="nucleotide sequence ID" value="NZ_FOOA01000008.1"/>
</dbReference>
<dbReference type="InterPro" id="IPR050086">
    <property type="entry name" value="MetN_ABC_transporter-like"/>
</dbReference>
<dbReference type="PROSITE" id="PS50893">
    <property type="entry name" value="ABC_TRANSPORTER_2"/>
    <property type="match status" value="1"/>
</dbReference>
<dbReference type="InterPro" id="IPR045865">
    <property type="entry name" value="ACT-like_dom_sf"/>
</dbReference>
<keyword evidence="4" id="KW-0813">Transport</keyword>
<comment type="similarity">
    <text evidence="2">Belongs to the ABC transporter superfamily.</text>
</comment>
<dbReference type="OrthoDB" id="9802264at2"/>
<dbReference type="EMBL" id="JACIDO010000004">
    <property type="protein sequence ID" value="MBB3936196.1"/>
    <property type="molecule type" value="Genomic_DNA"/>
</dbReference>
<keyword evidence="13" id="KW-1185">Reference proteome</keyword>
<organism evidence="12 13">
    <name type="scientific">Aureimonas phyllosphaerae</name>
    <dbReference type="NCBI Taxonomy" id="1166078"/>
    <lineage>
        <taxon>Bacteria</taxon>
        <taxon>Pseudomonadati</taxon>
        <taxon>Pseudomonadota</taxon>
        <taxon>Alphaproteobacteria</taxon>
        <taxon>Hyphomicrobiales</taxon>
        <taxon>Aurantimonadaceae</taxon>
        <taxon>Aureimonas</taxon>
    </lineage>
</organism>
<evidence type="ECO:0000256" key="3">
    <source>
        <dbReference type="ARBA" id="ARBA00020019"/>
    </source>
</evidence>
<evidence type="ECO:0000313" key="12">
    <source>
        <dbReference type="EMBL" id="MBB3936196.1"/>
    </source>
</evidence>
<evidence type="ECO:0000256" key="10">
    <source>
        <dbReference type="ARBA" id="ARBA00023136"/>
    </source>
</evidence>
<proteinExistence type="inferred from homology"/>
<dbReference type="InterPro" id="IPR018449">
    <property type="entry name" value="NIL_domain"/>
</dbReference>
<dbReference type="Gene3D" id="3.30.70.260">
    <property type="match status" value="1"/>
</dbReference>
<name>A0A7W6FUL2_9HYPH</name>
<evidence type="ECO:0000256" key="7">
    <source>
        <dbReference type="ARBA" id="ARBA00022840"/>
    </source>
</evidence>
<dbReference type="AlphaFoldDB" id="A0A7W6FUL2"/>
<dbReference type="Gene3D" id="3.40.50.300">
    <property type="entry name" value="P-loop containing nucleotide triphosphate hydrolases"/>
    <property type="match status" value="1"/>
</dbReference>
<dbReference type="Pfam" id="PF00005">
    <property type="entry name" value="ABC_tran"/>
    <property type="match status" value="1"/>
</dbReference>
<feature type="domain" description="ABC transporter" evidence="11">
    <location>
        <begin position="8"/>
        <end position="243"/>
    </location>
</feature>
<evidence type="ECO:0000256" key="6">
    <source>
        <dbReference type="ARBA" id="ARBA00022741"/>
    </source>
</evidence>
<dbReference type="GO" id="GO:0005524">
    <property type="term" value="F:ATP binding"/>
    <property type="evidence" value="ECO:0007669"/>
    <property type="project" value="UniProtKB-KW"/>
</dbReference>
<evidence type="ECO:0000256" key="1">
    <source>
        <dbReference type="ARBA" id="ARBA00002579"/>
    </source>
</evidence>
<comment type="caution">
    <text evidence="12">The sequence shown here is derived from an EMBL/GenBank/DDBJ whole genome shotgun (WGS) entry which is preliminary data.</text>
</comment>
<evidence type="ECO:0000256" key="2">
    <source>
        <dbReference type="ARBA" id="ARBA00005417"/>
    </source>
</evidence>
<dbReference type="PANTHER" id="PTHR43166:SF30">
    <property type="entry name" value="METHIONINE IMPORT ATP-BINDING PROTEIN METN"/>
    <property type="match status" value="1"/>
</dbReference>
<protein>
    <recommendedName>
        <fullName evidence="3">Cell division ATP-binding protein FtsE</fullName>
    </recommendedName>
</protein>
<keyword evidence="8" id="KW-1278">Translocase</keyword>
<dbReference type="CDD" id="cd03258">
    <property type="entry name" value="ABC_MetN_methionine_transporter"/>
    <property type="match status" value="1"/>
</dbReference>
<dbReference type="SMART" id="SM00930">
    <property type="entry name" value="NIL"/>
    <property type="match status" value="1"/>
</dbReference>
<accession>A0A7W6FUL2</accession>
<sequence length="345" mass="36152">MTSPAPILSLAGVRKRFGDHTALSDIDLTVGSGEILGIIGRSGAGKSTLIRCINGLERPDAGTVAIEGREIQALGESALKPVRRRIGMVFQHFNLLANRTAAENIELPLIIAGMARGPRQARVRDLLQLVGLEGREDRYPAQLSGGQKQRVGIARALAPEPAMLLSDEATSALDPETTEQILALLADINRRLGLTILLITHEMDVVRRIAGRVVVLENGRIAEAGETWRVFADPQAAVTKSLLGHDAAALPPGLVLAPGGSGEALIRIDLGGPDAGAPLLSDLGARFGASARILSGGVEPVGGVPVGRLFVGVTPARPDDLEPILAHLASSTIRTELLGHVVRAD</sequence>
<keyword evidence="9" id="KW-0029">Amino-acid transport</keyword>
<evidence type="ECO:0000256" key="4">
    <source>
        <dbReference type="ARBA" id="ARBA00022448"/>
    </source>
</evidence>
<evidence type="ECO:0000259" key="11">
    <source>
        <dbReference type="PROSITE" id="PS50893"/>
    </source>
</evidence>
<dbReference type="Proteomes" id="UP000531216">
    <property type="component" value="Unassembled WGS sequence"/>
</dbReference>
<dbReference type="GO" id="GO:0006865">
    <property type="term" value="P:amino acid transport"/>
    <property type="evidence" value="ECO:0007669"/>
    <property type="project" value="UniProtKB-KW"/>
</dbReference>
<dbReference type="Pfam" id="PF09383">
    <property type="entry name" value="NIL"/>
    <property type="match status" value="1"/>
</dbReference>
<dbReference type="InterPro" id="IPR017871">
    <property type="entry name" value="ABC_transporter-like_CS"/>
</dbReference>
<dbReference type="FunFam" id="3.40.50.300:FF:000056">
    <property type="entry name" value="Cell division ATP-binding protein FtsE"/>
    <property type="match status" value="1"/>
</dbReference>
<keyword evidence="6" id="KW-0547">Nucleotide-binding</keyword>
<dbReference type="InterPro" id="IPR003593">
    <property type="entry name" value="AAA+_ATPase"/>
</dbReference>
<evidence type="ECO:0000256" key="5">
    <source>
        <dbReference type="ARBA" id="ARBA00022475"/>
    </source>
</evidence>
<keyword evidence="5" id="KW-1003">Cell membrane</keyword>
<dbReference type="PANTHER" id="PTHR43166">
    <property type="entry name" value="AMINO ACID IMPORT ATP-BINDING PROTEIN"/>
    <property type="match status" value="1"/>
</dbReference>
<dbReference type="GO" id="GO:0016887">
    <property type="term" value="F:ATP hydrolysis activity"/>
    <property type="evidence" value="ECO:0007669"/>
    <property type="project" value="InterPro"/>
</dbReference>
<gene>
    <name evidence="12" type="ORF">GGR05_002346</name>
</gene>
<keyword evidence="7 12" id="KW-0067">ATP-binding</keyword>
<dbReference type="GO" id="GO:0005886">
    <property type="term" value="C:plasma membrane"/>
    <property type="evidence" value="ECO:0007669"/>
    <property type="project" value="UniProtKB-ARBA"/>
</dbReference>
<dbReference type="InterPro" id="IPR041701">
    <property type="entry name" value="MetN_ABC"/>
</dbReference>
<dbReference type="InterPro" id="IPR003439">
    <property type="entry name" value="ABC_transporter-like_ATP-bd"/>
</dbReference>
<dbReference type="InterPro" id="IPR027417">
    <property type="entry name" value="P-loop_NTPase"/>
</dbReference>
<reference evidence="12 13" key="1">
    <citation type="submission" date="2020-08" db="EMBL/GenBank/DDBJ databases">
        <title>Genomic Encyclopedia of Type Strains, Phase IV (KMG-IV): sequencing the most valuable type-strain genomes for metagenomic binning, comparative biology and taxonomic classification.</title>
        <authorList>
            <person name="Goeker M."/>
        </authorList>
    </citation>
    <scope>NUCLEOTIDE SEQUENCE [LARGE SCALE GENOMIC DNA]</scope>
    <source>
        <strain evidence="12 13">DSM 25024</strain>
    </source>
</reference>
<dbReference type="SUPFAM" id="SSF55021">
    <property type="entry name" value="ACT-like"/>
    <property type="match status" value="1"/>
</dbReference>
<dbReference type="SMART" id="SM00382">
    <property type="entry name" value="AAA"/>
    <property type="match status" value="1"/>
</dbReference>
<evidence type="ECO:0000256" key="8">
    <source>
        <dbReference type="ARBA" id="ARBA00022967"/>
    </source>
</evidence>